<comment type="similarity">
    <text evidence="1">Belongs to the small G protein signaling modulator family.</text>
</comment>
<dbReference type="FunFam" id="1.10.472.80:FF:000012">
    <property type="entry name" value="Small G protein signaling modulator 3"/>
    <property type="match status" value="1"/>
</dbReference>
<keyword evidence="2 4" id="KW-0728">SH3 domain</keyword>
<evidence type="ECO:0000259" key="5">
    <source>
        <dbReference type="PROSITE" id="PS50002"/>
    </source>
</evidence>
<dbReference type="InterPro" id="IPR050302">
    <property type="entry name" value="Rab_GAP_TBC_domain"/>
</dbReference>
<sequence>MDVAKSLFVSRDHAGYANRTQHNKKLESIGDSVEDYGDVKINPGCAFSGIIPSSMIPTEVLENDEEITYDEFGFKIENEDKAEPDSSKLLGIPFVEEESDRLKWIAHLEFSTNSNGDLNFESKSIPKSEKLRNMVVFEGIPHSLRPTIWMNLSGAYDKRNKSQSTYTEIVKASNIDHLVTSKQIEKDLTRILPSNLCFCSSNSIAIPRLRRILRAIAWMFPDIGYCQGTGVIVASLLLFLEEEDCFWLMATIVEDLLPASYYSSNLLGIQADQRVLQTLITNYLPAIDEKLKQHDIEVSLISYQWFLTLFGNVVHMKILLRIFDWFFCDGSLILFQITLGMMKIKESVLVNQENSAQIFNALSDIPGEIDDVCELFKVSLDVGGSLNQAVIDTHRRRHLAYLMIDQGALVGNLESNPIPNLPKQHLNRREVKKNKSVIQMLLFGNDDDDDDMKTKNIKNSEIIVELHDAILKIARHFISIEPKLSGHIKLQADFSADSHIKDHENYINVSRKRSRRAKALHDFERHDPDELGFRKNDIITIISQKDEDCWVGELNGLVGWFPARFVELLDERSKIYVVAGDDSLCESVTDLVRGQLCASIKQVLEHGMKKPTFLGMVHPWLFIEEAANREVEKDFGSVYSRLVLCKTYRLDEDIKVLTPEELLYRCVQTINQTHIDVQMDVKLRSLICLGLNEQVLHLWFDVLCSCHEVVGKWYHQHSFINSPAYVQIKCELRILSQFSFNLNPDYELPTIKSVKNEPLKQGVAEMLVKHHLFSWDL</sequence>
<evidence type="ECO:0000256" key="4">
    <source>
        <dbReference type="PROSITE-ProRule" id="PRU00192"/>
    </source>
</evidence>
<dbReference type="Pfam" id="PF00018">
    <property type="entry name" value="SH3_1"/>
    <property type="match status" value="1"/>
</dbReference>
<protein>
    <recommendedName>
        <fullName evidence="3">RUN and TBC1 domain-containing protein 3</fullName>
    </recommendedName>
</protein>
<dbReference type="InterPro" id="IPR036028">
    <property type="entry name" value="SH3-like_dom_sf"/>
</dbReference>
<name>A0A9N9WUI4_9DIPT</name>
<dbReference type="GO" id="GO:0005096">
    <property type="term" value="F:GTPase activator activity"/>
    <property type="evidence" value="ECO:0007669"/>
    <property type="project" value="TreeGrafter"/>
</dbReference>
<evidence type="ECO:0000313" key="9">
    <source>
        <dbReference type="Proteomes" id="UP001153620"/>
    </source>
</evidence>
<gene>
    <name evidence="8" type="ORF">CHIRRI_LOCUS7466</name>
</gene>
<dbReference type="InterPro" id="IPR001452">
    <property type="entry name" value="SH3_domain"/>
</dbReference>
<evidence type="ECO:0000259" key="7">
    <source>
        <dbReference type="PROSITE" id="PS50826"/>
    </source>
</evidence>
<dbReference type="Pfam" id="PF00566">
    <property type="entry name" value="RabGAP-TBC"/>
    <property type="match status" value="1"/>
</dbReference>
<dbReference type="FunFam" id="1.10.8.270:FF:000013">
    <property type="entry name" value="Small G protein signaling modulator 3"/>
    <property type="match status" value="1"/>
</dbReference>
<dbReference type="InterPro" id="IPR037213">
    <property type="entry name" value="Run_dom_sf"/>
</dbReference>
<dbReference type="InterPro" id="IPR004012">
    <property type="entry name" value="Run_dom"/>
</dbReference>
<reference evidence="8" key="2">
    <citation type="submission" date="2022-10" db="EMBL/GenBank/DDBJ databases">
        <authorList>
            <consortium name="ENA_rothamsted_submissions"/>
            <consortium name="culmorum"/>
            <person name="King R."/>
        </authorList>
    </citation>
    <scope>NUCLEOTIDE SEQUENCE</scope>
</reference>
<feature type="domain" description="Rab-GAP TBC" evidence="6">
    <location>
        <begin position="139"/>
        <end position="330"/>
    </location>
</feature>
<keyword evidence="9" id="KW-1185">Reference proteome</keyword>
<organism evidence="8 9">
    <name type="scientific">Chironomus riparius</name>
    <dbReference type="NCBI Taxonomy" id="315576"/>
    <lineage>
        <taxon>Eukaryota</taxon>
        <taxon>Metazoa</taxon>
        <taxon>Ecdysozoa</taxon>
        <taxon>Arthropoda</taxon>
        <taxon>Hexapoda</taxon>
        <taxon>Insecta</taxon>
        <taxon>Pterygota</taxon>
        <taxon>Neoptera</taxon>
        <taxon>Endopterygota</taxon>
        <taxon>Diptera</taxon>
        <taxon>Nematocera</taxon>
        <taxon>Chironomoidea</taxon>
        <taxon>Chironomidae</taxon>
        <taxon>Chironominae</taxon>
        <taxon>Chironomus</taxon>
    </lineage>
</organism>
<reference evidence="8" key="1">
    <citation type="submission" date="2022-01" db="EMBL/GenBank/DDBJ databases">
        <authorList>
            <person name="King R."/>
        </authorList>
    </citation>
    <scope>NUCLEOTIDE SEQUENCE</scope>
</reference>
<dbReference type="PRINTS" id="PR00452">
    <property type="entry name" value="SH3DOMAIN"/>
</dbReference>
<dbReference type="SUPFAM" id="SSF50044">
    <property type="entry name" value="SH3-domain"/>
    <property type="match status" value="1"/>
</dbReference>
<dbReference type="PANTHER" id="PTHR47219">
    <property type="entry name" value="RAB GTPASE-ACTIVATING PROTEIN 1-LIKE"/>
    <property type="match status" value="1"/>
</dbReference>
<dbReference type="SMART" id="SM00164">
    <property type="entry name" value="TBC"/>
    <property type="match status" value="1"/>
</dbReference>
<dbReference type="SUPFAM" id="SSF47923">
    <property type="entry name" value="Ypt/Rab-GAP domain of gyp1p"/>
    <property type="match status" value="2"/>
</dbReference>
<evidence type="ECO:0000256" key="1">
    <source>
        <dbReference type="ARBA" id="ARBA00006296"/>
    </source>
</evidence>
<dbReference type="OrthoDB" id="44736at2759"/>
<dbReference type="SUPFAM" id="SSF140741">
    <property type="entry name" value="RUN domain-like"/>
    <property type="match status" value="1"/>
</dbReference>
<dbReference type="SMART" id="SM00326">
    <property type="entry name" value="SH3"/>
    <property type="match status" value="1"/>
</dbReference>
<feature type="domain" description="RUN" evidence="7">
    <location>
        <begin position="587"/>
        <end position="747"/>
    </location>
</feature>
<dbReference type="GO" id="GO:0031267">
    <property type="term" value="F:small GTPase binding"/>
    <property type="evidence" value="ECO:0007669"/>
    <property type="project" value="TreeGrafter"/>
</dbReference>
<dbReference type="PROSITE" id="PS50002">
    <property type="entry name" value="SH3"/>
    <property type="match status" value="1"/>
</dbReference>
<dbReference type="FunFam" id="2.30.30.40:FF:000115">
    <property type="entry name" value="Small G protein signaling modulator 3 homolog"/>
    <property type="match status" value="1"/>
</dbReference>
<evidence type="ECO:0000256" key="3">
    <source>
        <dbReference type="ARBA" id="ARBA00030864"/>
    </source>
</evidence>
<dbReference type="Gene3D" id="1.20.58.900">
    <property type="match status" value="1"/>
</dbReference>
<dbReference type="InterPro" id="IPR000195">
    <property type="entry name" value="Rab-GAP-TBC_dom"/>
</dbReference>
<dbReference type="EMBL" id="OU895878">
    <property type="protein sequence ID" value="CAG9804583.1"/>
    <property type="molecule type" value="Genomic_DNA"/>
</dbReference>
<dbReference type="AlphaFoldDB" id="A0A9N9WUI4"/>
<dbReference type="PROSITE" id="PS50086">
    <property type="entry name" value="TBC_RABGAP"/>
    <property type="match status" value="1"/>
</dbReference>
<feature type="domain" description="SH3" evidence="5">
    <location>
        <begin position="512"/>
        <end position="571"/>
    </location>
</feature>
<evidence type="ECO:0000259" key="6">
    <source>
        <dbReference type="PROSITE" id="PS50086"/>
    </source>
</evidence>
<dbReference type="PROSITE" id="PS50826">
    <property type="entry name" value="RUN"/>
    <property type="match status" value="1"/>
</dbReference>
<dbReference type="PANTHER" id="PTHR47219:SF13">
    <property type="entry name" value="RUN AND TBC1 DOMAIN-CONTAINING PROTEIN 3"/>
    <property type="match status" value="1"/>
</dbReference>
<evidence type="ECO:0000313" key="8">
    <source>
        <dbReference type="EMBL" id="CAG9804583.1"/>
    </source>
</evidence>
<accession>A0A9N9WUI4</accession>
<dbReference type="InterPro" id="IPR035969">
    <property type="entry name" value="Rab-GAP_TBC_sf"/>
</dbReference>
<dbReference type="SMART" id="SM00593">
    <property type="entry name" value="RUN"/>
    <property type="match status" value="1"/>
</dbReference>
<dbReference type="CDD" id="cd17688">
    <property type="entry name" value="RUN_SGSM3"/>
    <property type="match status" value="1"/>
</dbReference>
<evidence type="ECO:0000256" key="2">
    <source>
        <dbReference type="ARBA" id="ARBA00022443"/>
    </source>
</evidence>
<dbReference type="Proteomes" id="UP001153620">
    <property type="component" value="Chromosome 2"/>
</dbReference>
<dbReference type="Gene3D" id="1.10.472.80">
    <property type="entry name" value="Ypt/Rab-GAP domain of gyp1p, domain 3"/>
    <property type="match status" value="1"/>
</dbReference>
<dbReference type="Gene3D" id="1.10.8.270">
    <property type="entry name" value="putative rabgap domain of human tbc1 domain family member 14 like domains"/>
    <property type="match status" value="1"/>
</dbReference>
<dbReference type="Pfam" id="PF02759">
    <property type="entry name" value="RUN"/>
    <property type="match status" value="1"/>
</dbReference>
<proteinExistence type="inferred from homology"/>